<reference evidence="5 6" key="1">
    <citation type="submission" date="2023-07" db="EMBL/GenBank/DDBJ databases">
        <title>Sequencing the genomes of 1000 actinobacteria strains.</title>
        <authorList>
            <person name="Klenk H.-P."/>
        </authorList>
    </citation>
    <scope>NUCLEOTIDE SEQUENCE [LARGE SCALE GENOMIC DNA]</scope>
    <source>
        <strain evidence="5 6">DSM 15539</strain>
    </source>
</reference>
<dbReference type="Pfam" id="PF07729">
    <property type="entry name" value="FCD"/>
    <property type="match status" value="1"/>
</dbReference>
<dbReference type="Gene3D" id="1.20.120.530">
    <property type="entry name" value="GntR ligand-binding domain-like"/>
    <property type="match status" value="1"/>
</dbReference>
<dbReference type="Proteomes" id="UP001266099">
    <property type="component" value="Unassembled WGS sequence"/>
</dbReference>
<dbReference type="InterPro" id="IPR011711">
    <property type="entry name" value="GntR_C"/>
</dbReference>
<evidence type="ECO:0000313" key="6">
    <source>
        <dbReference type="Proteomes" id="UP001266099"/>
    </source>
</evidence>
<gene>
    <name evidence="5" type="ORF">J2S36_001302</name>
</gene>
<keyword evidence="3" id="KW-0804">Transcription</keyword>
<evidence type="ECO:0000256" key="1">
    <source>
        <dbReference type="ARBA" id="ARBA00023015"/>
    </source>
</evidence>
<evidence type="ECO:0000256" key="3">
    <source>
        <dbReference type="ARBA" id="ARBA00023163"/>
    </source>
</evidence>
<dbReference type="PANTHER" id="PTHR43537:SF5">
    <property type="entry name" value="UXU OPERON TRANSCRIPTIONAL REGULATOR"/>
    <property type="match status" value="1"/>
</dbReference>
<protein>
    <submittedName>
        <fullName evidence="5">DNA-binding FadR family transcriptional regulator</fullName>
    </submittedName>
</protein>
<dbReference type="PROSITE" id="PS50949">
    <property type="entry name" value="HTH_GNTR"/>
    <property type="match status" value="1"/>
</dbReference>
<evidence type="ECO:0000259" key="4">
    <source>
        <dbReference type="PROSITE" id="PS50949"/>
    </source>
</evidence>
<sequence length="258" mass="28873">MNMRTRDRTTGTEQSRLHSASDLIKEFILSHQLQTGDSLPSEARLCEALGISRSSLREGIKRLEALDIVEVQHGNGTFVGKMSLSPLVEALSFRAGVVAKHNRLRLPEMVQTRYYLELGLAETVCARLDGTEQAGLEALVEEMLEKAEREEDFSRNDFAFHDGILALVDNDVTRQVISSFWAVHRAAAFHLPAATKQQEIDTALAHRLILNSAQDGDVTAYRNAIKLHYKPLFTRINQAKLQEFGNEAHSALHTLENI</sequence>
<dbReference type="GO" id="GO:0003677">
    <property type="term" value="F:DNA binding"/>
    <property type="evidence" value="ECO:0007669"/>
    <property type="project" value="UniProtKB-KW"/>
</dbReference>
<dbReference type="SMART" id="SM00895">
    <property type="entry name" value="FCD"/>
    <property type="match status" value="1"/>
</dbReference>
<dbReference type="InterPro" id="IPR036388">
    <property type="entry name" value="WH-like_DNA-bd_sf"/>
</dbReference>
<organism evidence="5 6">
    <name type="scientific">Arcanobacterium hippocoleae</name>
    <dbReference type="NCBI Taxonomy" id="149017"/>
    <lineage>
        <taxon>Bacteria</taxon>
        <taxon>Bacillati</taxon>
        <taxon>Actinomycetota</taxon>
        <taxon>Actinomycetes</taxon>
        <taxon>Actinomycetales</taxon>
        <taxon>Actinomycetaceae</taxon>
        <taxon>Arcanobacterium</taxon>
    </lineage>
</organism>
<dbReference type="InterPro" id="IPR008920">
    <property type="entry name" value="TF_FadR/GntR_C"/>
</dbReference>
<keyword evidence="6" id="KW-1185">Reference proteome</keyword>
<evidence type="ECO:0000256" key="2">
    <source>
        <dbReference type="ARBA" id="ARBA00023125"/>
    </source>
</evidence>
<dbReference type="SUPFAM" id="SSF46785">
    <property type="entry name" value="Winged helix' DNA-binding domain"/>
    <property type="match status" value="1"/>
</dbReference>
<dbReference type="Gene3D" id="1.10.10.10">
    <property type="entry name" value="Winged helix-like DNA-binding domain superfamily/Winged helix DNA-binding domain"/>
    <property type="match status" value="1"/>
</dbReference>
<dbReference type="SMART" id="SM00345">
    <property type="entry name" value="HTH_GNTR"/>
    <property type="match status" value="1"/>
</dbReference>
<feature type="domain" description="HTH gntR-type" evidence="4">
    <location>
        <begin position="14"/>
        <end position="82"/>
    </location>
</feature>
<name>A0ABU1T2Z6_9ACTO</name>
<comment type="caution">
    <text evidence="5">The sequence shown here is derived from an EMBL/GenBank/DDBJ whole genome shotgun (WGS) entry which is preliminary data.</text>
</comment>
<accession>A0ABU1T2Z6</accession>
<proteinExistence type="predicted"/>
<dbReference type="RefSeq" id="WP_309956690.1">
    <property type="nucleotide sequence ID" value="NZ_JAVDUJ010000001.1"/>
</dbReference>
<dbReference type="EMBL" id="JAVDUJ010000001">
    <property type="protein sequence ID" value="MDR6939759.1"/>
    <property type="molecule type" value="Genomic_DNA"/>
</dbReference>
<keyword evidence="1" id="KW-0805">Transcription regulation</keyword>
<dbReference type="CDD" id="cd07377">
    <property type="entry name" value="WHTH_GntR"/>
    <property type="match status" value="1"/>
</dbReference>
<dbReference type="Pfam" id="PF00392">
    <property type="entry name" value="GntR"/>
    <property type="match status" value="1"/>
</dbReference>
<dbReference type="SUPFAM" id="SSF48008">
    <property type="entry name" value="GntR ligand-binding domain-like"/>
    <property type="match status" value="1"/>
</dbReference>
<dbReference type="PANTHER" id="PTHR43537">
    <property type="entry name" value="TRANSCRIPTIONAL REGULATOR, GNTR FAMILY"/>
    <property type="match status" value="1"/>
</dbReference>
<dbReference type="InterPro" id="IPR036390">
    <property type="entry name" value="WH_DNA-bd_sf"/>
</dbReference>
<keyword evidence="2 5" id="KW-0238">DNA-binding</keyword>
<evidence type="ECO:0000313" key="5">
    <source>
        <dbReference type="EMBL" id="MDR6939759.1"/>
    </source>
</evidence>
<dbReference type="PRINTS" id="PR00035">
    <property type="entry name" value="HTHGNTR"/>
</dbReference>
<dbReference type="InterPro" id="IPR000524">
    <property type="entry name" value="Tscrpt_reg_HTH_GntR"/>
</dbReference>